<accession>A0ABD3XAN7</accession>
<keyword evidence="4" id="KW-1185">Reference proteome</keyword>
<dbReference type="Proteomes" id="UP001634394">
    <property type="component" value="Unassembled WGS sequence"/>
</dbReference>
<evidence type="ECO:0000256" key="1">
    <source>
        <dbReference type="SAM" id="SignalP"/>
    </source>
</evidence>
<keyword evidence="1" id="KW-0732">Signal</keyword>
<dbReference type="SUPFAM" id="SSF57414">
    <property type="entry name" value="Hairpin loop containing domain-like"/>
    <property type="match status" value="1"/>
</dbReference>
<evidence type="ECO:0000313" key="4">
    <source>
        <dbReference type="Proteomes" id="UP001634394"/>
    </source>
</evidence>
<dbReference type="EMBL" id="JBJQND010000003">
    <property type="protein sequence ID" value="KAL3883137.1"/>
    <property type="molecule type" value="Genomic_DNA"/>
</dbReference>
<reference evidence="3 4" key="1">
    <citation type="submission" date="2024-11" db="EMBL/GenBank/DDBJ databases">
        <title>Chromosome-level genome assembly of the freshwater bivalve Anodonta woodiana.</title>
        <authorList>
            <person name="Chen X."/>
        </authorList>
    </citation>
    <scope>NUCLEOTIDE SEQUENCE [LARGE SCALE GENOMIC DNA]</scope>
    <source>
        <strain evidence="3">MN2024</strain>
        <tissue evidence="3">Gills</tissue>
    </source>
</reference>
<comment type="caution">
    <text evidence="3">The sequence shown here is derived from an EMBL/GenBank/DDBJ whole genome shotgun (WGS) entry which is preliminary data.</text>
</comment>
<dbReference type="InterPro" id="IPR003609">
    <property type="entry name" value="Pan_app"/>
</dbReference>
<dbReference type="Gene3D" id="3.50.4.10">
    <property type="entry name" value="Hepatocyte Growth Factor"/>
    <property type="match status" value="1"/>
</dbReference>
<sequence length="122" mass="14175">MKLHILNVFAICFVGICSTLKEKRLEISYTELKRRGDFPGMRKDGYQYLNISSIGLGQCGQECVLRRNCKSFNYNLETFECELNKESVLSKPYEGWTDDPQWFHGLKGTWIKESLGILVERN</sequence>
<feature type="domain" description="Apple" evidence="2">
    <location>
        <begin position="55"/>
        <end position="90"/>
    </location>
</feature>
<feature type="signal peptide" evidence="1">
    <location>
        <begin position="1"/>
        <end position="19"/>
    </location>
</feature>
<gene>
    <name evidence="3" type="ORF">ACJMK2_029430</name>
</gene>
<dbReference type="AlphaFoldDB" id="A0ABD3XAN7"/>
<dbReference type="Pfam" id="PF00024">
    <property type="entry name" value="PAN_1"/>
    <property type="match status" value="1"/>
</dbReference>
<organism evidence="3 4">
    <name type="scientific">Sinanodonta woodiana</name>
    <name type="common">Chinese pond mussel</name>
    <name type="synonym">Anodonta woodiana</name>
    <dbReference type="NCBI Taxonomy" id="1069815"/>
    <lineage>
        <taxon>Eukaryota</taxon>
        <taxon>Metazoa</taxon>
        <taxon>Spiralia</taxon>
        <taxon>Lophotrochozoa</taxon>
        <taxon>Mollusca</taxon>
        <taxon>Bivalvia</taxon>
        <taxon>Autobranchia</taxon>
        <taxon>Heteroconchia</taxon>
        <taxon>Palaeoheterodonta</taxon>
        <taxon>Unionida</taxon>
        <taxon>Unionoidea</taxon>
        <taxon>Unionidae</taxon>
        <taxon>Unioninae</taxon>
        <taxon>Sinanodonta</taxon>
    </lineage>
</organism>
<evidence type="ECO:0000313" key="3">
    <source>
        <dbReference type="EMBL" id="KAL3883137.1"/>
    </source>
</evidence>
<protein>
    <recommendedName>
        <fullName evidence="2">Apple domain-containing protein</fullName>
    </recommendedName>
</protein>
<name>A0ABD3XAN7_SINWO</name>
<evidence type="ECO:0000259" key="2">
    <source>
        <dbReference type="Pfam" id="PF00024"/>
    </source>
</evidence>
<feature type="chain" id="PRO_5044759833" description="Apple domain-containing protein" evidence="1">
    <location>
        <begin position="20"/>
        <end position="122"/>
    </location>
</feature>
<proteinExistence type="predicted"/>